<keyword evidence="5 7" id="KW-1133">Transmembrane helix</keyword>
<sequence length="323" mass="36116">MRRPGMLVRWLARLGQMLLLIWLVVTALFAGLALLRGNPIDLYLDPRISAETKSRIKQRFGYDTGLAAQYARYLGNACRGELGVSFIHKKPVTRVLAERIPRTLWLGTLAYLTALAFTLALLWCFDPQGGAPRWLRRLAEPVFRFWLVMPSFLFAIMLLHVAAIRWHLFPVYGSHRPGADPSFWDLLHHSVLPALSIAMPLAAYLTAYLRARLEPLADAPFVLSALGRGVSPTRVFFNHKLRVVRPLILQLTGLYLPVLISGMIIVESIFGWSGMGLLLLDALTGRDYPLLLGGCLWMTCVTVAGYQLADYQRARHLAQAGAA</sequence>
<evidence type="ECO:0000259" key="8">
    <source>
        <dbReference type="PROSITE" id="PS50928"/>
    </source>
</evidence>
<evidence type="ECO:0000256" key="7">
    <source>
        <dbReference type="RuleBase" id="RU363032"/>
    </source>
</evidence>
<dbReference type="SUPFAM" id="SSF161098">
    <property type="entry name" value="MetI-like"/>
    <property type="match status" value="1"/>
</dbReference>
<evidence type="ECO:0000256" key="2">
    <source>
        <dbReference type="ARBA" id="ARBA00022448"/>
    </source>
</evidence>
<evidence type="ECO:0000256" key="5">
    <source>
        <dbReference type="ARBA" id="ARBA00022989"/>
    </source>
</evidence>
<evidence type="ECO:0000256" key="4">
    <source>
        <dbReference type="ARBA" id="ARBA00022692"/>
    </source>
</evidence>
<dbReference type="EMBL" id="CP071793">
    <property type="protein sequence ID" value="QTD50958.1"/>
    <property type="molecule type" value="Genomic_DNA"/>
</dbReference>
<comment type="similarity">
    <text evidence="7">Belongs to the binding-protein-dependent transport system permease family.</text>
</comment>
<evidence type="ECO:0000256" key="6">
    <source>
        <dbReference type="ARBA" id="ARBA00023136"/>
    </source>
</evidence>
<feature type="transmembrane region" description="Helical" evidence="7">
    <location>
        <begin position="104"/>
        <end position="125"/>
    </location>
</feature>
<dbReference type="Proteomes" id="UP000663929">
    <property type="component" value="Chromosome"/>
</dbReference>
<evidence type="ECO:0000256" key="3">
    <source>
        <dbReference type="ARBA" id="ARBA00022475"/>
    </source>
</evidence>
<feature type="transmembrane region" description="Helical" evidence="7">
    <location>
        <begin position="145"/>
        <end position="166"/>
    </location>
</feature>
<keyword evidence="3" id="KW-1003">Cell membrane</keyword>
<dbReference type="CDD" id="cd06261">
    <property type="entry name" value="TM_PBP2"/>
    <property type="match status" value="1"/>
</dbReference>
<dbReference type="InterPro" id="IPR000515">
    <property type="entry name" value="MetI-like"/>
</dbReference>
<reference evidence="9" key="1">
    <citation type="submission" date="2021-03" db="EMBL/GenBank/DDBJ databases">
        <title>Acanthopleuribacteraceae sp. M133.</title>
        <authorList>
            <person name="Wang G."/>
        </authorList>
    </citation>
    <scope>NUCLEOTIDE SEQUENCE</scope>
    <source>
        <strain evidence="9">M133</strain>
    </source>
</reference>
<comment type="subcellular location">
    <subcellularLocation>
        <location evidence="1 7">Cell membrane</location>
        <topology evidence="1 7">Multi-pass membrane protein</topology>
    </subcellularLocation>
</comment>
<evidence type="ECO:0000256" key="1">
    <source>
        <dbReference type="ARBA" id="ARBA00004651"/>
    </source>
</evidence>
<dbReference type="PROSITE" id="PS50928">
    <property type="entry name" value="ABC_TM1"/>
    <property type="match status" value="1"/>
</dbReference>
<feature type="transmembrane region" description="Helical" evidence="7">
    <location>
        <begin position="247"/>
        <end position="270"/>
    </location>
</feature>
<dbReference type="RefSeq" id="WP_237381094.1">
    <property type="nucleotide sequence ID" value="NZ_CP071793.1"/>
</dbReference>
<dbReference type="Pfam" id="PF00528">
    <property type="entry name" value="BPD_transp_1"/>
    <property type="match status" value="1"/>
</dbReference>
<dbReference type="GO" id="GO:0005886">
    <property type="term" value="C:plasma membrane"/>
    <property type="evidence" value="ECO:0007669"/>
    <property type="project" value="UniProtKB-SubCell"/>
</dbReference>
<feature type="domain" description="ABC transmembrane type-1" evidence="8">
    <location>
        <begin position="100"/>
        <end position="309"/>
    </location>
</feature>
<dbReference type="Gene3D" id="1.10.3720.10">
    <property type="entry name" value="MetI-like"/>
    <property type="match status" value="1"/>
</dbReference>
<dbReference type="KEGG" id="scor:J3U87_00685"/>
<proteinExistence type="inferred from homology"/>
<dbReference type="GO" id="GO:0055085">
    <property type="term" value="P:transmembrane transport"/>
    <property type="evidence" value="ECO:0007669"/>
    <property type="project" value="InterPro"/>
</dbReference>
<keyword evidence="2 7" id="KW-0813">Transport</keyword>
<gene>
    <name evidence="9" type="ORF">J3U87_00685</name>
</gene>
<keyword evidence="6 7" id="KW-0472">Membrane</keyword>
<dbReference type="InterPro" id="IPR035906">
    <property type="entry name" value="MetI-like_sf"/>
</dbReference>
<feature type="transmembrane region" description="Helical" evidence="7">
    <location>
        <begin position="290"/>
        <end position="309"/>
    </location>
</feature>
<organism evidence="9 10">
    <name type="scientific">Sulfidibacter corallicola</name>
    <dbReference type="NCBI Taxonomy" id="2818388"/>
    <lineage>
        <taxon>Bacteria</taxon>
        <taxon>Pseudomonadati</taxon>
        <taxon>Acidobacteriota</taxon>
        <taxon>Holophagae</taxon>
        <taxon>Acanthopleuribacterales</taxon>
        <taxon>Acanthopleuribacteraceae</taxon>
        <taxon>Sulfidibacter</taxon>
    </lineage>
</organism>
<protein>
    <submittedName>
        <fullName evidence="9">ABC transporter permease</fullName>
    </submittedName>
</protein>
<name>A0A8A4TPR0_SULCO</name>
<dbReference type="AlphaFoldDB" id="A0A8A4TPR0"/>
<evidence type="ECO:0000313" key="10">
    <source>
        <dbReference type="Proteomes" id="UP000663929"/>
    </source>
</evidence>
<dbReference type="PANTHER" id="PTHR43163:SF6">
    <property type="entry name" value="DIPEPTIDE TRANSPORT SYSTEM PERMEASE PROTEIN DPPB-RELATED"/>
    <property type="match status" value="1"/>
</dbReference>
<keyword evidence="10" id="KW-1185">Reference proteome</keyword>
<keyword evidence="4 7" id="KW-0812">Transmembrane</keyword>
<accession>A0A8A4TPR0</accession>
<feature type="transmembrane region" description="Helical" evidence="7">
    <location>
        <begin position="186"/>
        <end position="207"/>
    </location>
</feature>
<dbReference type="PANTHER" id="PTHR43163">
    <property type="entry name" value="DIPEPTIDE TRANSPORT SYSTEM PERMEASE PROTEIN DPPB-RELATED"/>
    <property type="match status" value="1"/>
</dbReference>
<evidence type="ECO:0000313" key="9">
    <source>
        <dbReference type="EMBL" id="QTD50958.1"/>
    </source>
</evidence>